<feature type="compositionally biased region" description="Polar residues" evidence="23">
    <location>
        <begin position="239"/>
        <end position="252"/>
    </location>
</feature>
<keyword evidence="11" id="KW-0479">Metal-binding</keyword>
<feature type="compositionally biased region" description="Polar residues" evidence="23">
    <location>
        <begin position="570"/>
        <end position="579"/>
    </location>
</feature>
<evidence type="ECO:0000256" key="7">
    <source>
        <dbReference type="ARBA" id="ARBA00022490"/>
    </source>
</evidence>
<evidence type="ECO:0000259" key="24">
    <source>
        <dbReference type="PROSITE" id="PS50089"/>
    </source>
</evidence>
<keyword evidence="9" id="KW-0551">Lipid droplet</keyword>
<dbReference type="InterPro" id="IPR031248">
    <property type="entry name" value="RNF213"/>
</dbReference>
<dbReference type="FunFam" id="3.40.50.300:FF:000491">
    <property type="entry name" value="E3 ubiquitin-protein ligase RNF213"/>
    <property type="match status" value="1"/>
</dbReference>
<dbReference type="InterPro" id="IPR013083">
    <property type="entry name" value="Znf_RING/FYVE/PHD"/>
</dbReference>
<dbReference type="Gene3D" id="3.40.50.300">
    <property type="entry name" value="P-loop containing nucleotide triphosphate hydrolases"/>
    <property type="match status" value="2"/>
</dbReference>
<keyword evidence="10" id="KW-0808">Transferase</keyword>
<proteinExistence type="inferred from homology"/>
<evidence type="ECO:0000256" key="13">
    <source>
        <dbReference type="ARBA" id="ARBA00022771"/>
    </source>
</evidence>
<dbReference type="EMBL" id="OY660870">
    <property type="protein sequence ID" value="CAJ1060882.1"/>
    <property type="molecule type" value="Genomic_DNA"/>
</dbReference>
<organism evidence="26 27">
    <name type="scientific">Xyrichtys novacula</name>
    <name type="common">Pearly razorfish</name>
    <name type="synonym">Hemipteronotus novacula</name>
    <dbReference type="NCBI Taxonomy" id="13765"/>
    <lineage>
        <taxon>Eukaryota</taxon>
        <taxon>Metazoa</taxon>
        <taxon>Chordata</taxon>
        <taxon>Craniata</taxon>
        <taxon>Vertebrata</taxon>
        <taxon>Euteleostomi</taxon>
        <taxon>Actinopterygii</taxon>
        <taxon>Neopterygii</taxon>
        <taxon>Teleostei</taxon>
        <taxon>Neoteleostei</taxon>
        <taxon>Acanthomorphata</taxon>
        <taxon>Eupercaria</taxon>
        <taxon>Labriformes</taxon>
        <taxon>Labridae</taxon>
        <taxon>Xyrichtys</taxon>
    </lineage>
</organism>
<keyword evidence="14" id="KW-0833">Ubl conjugation pathway</keyword>
<dbReference type="InterPro" id="IPR046439">
    <property type="entry name" value="ZF_RZ_dom"/>
</dbReference>
<feature type="compositionally biased region" description="Basic and acidic residues" evidence="23">
    <location>
        <begin position="100"/>
        <end position="113"/>
    </location>
</feature>
<dbReference type="GO" id="GO:0006629">
    <property type="term" value="P:lipid metabolic process"/>
    <property type="evidence" value="ECO:0007669"/>
    <property type="project" value="UniProtKB-KW"/>
</dbReference>
<evidence type="ECO:0000256" key="6">
    <source>
        <dbReference type="ARBA" id="ARBA00012483"/>
    </source>
</evidence>
<keyword evidence="8" id="KW-0037">Angiogenesis</keyword>
<feature type="compositionally biased region" description="Polar residues" evidence="23">
    <location>
        <begin position="115"/>
        <end position="126"/>
    </location>
</feature>
<protein>
    <recommendedName>
        <fullName evidence="6">RING-type E3 ubiquitin transferase</fullName>
        <ecNumber evidence="6">2.3.2.27</ecNumber>
    </recommendedName>
</protein>
<dbReference type="Pfam" id="PF00097">
    <property type="entry name" value="zf-C3HC4"/>
    <property type="match status" value="1"/>
</dbReference>
<dbReference type="PANTHER" id="PTHR22605">
    <property type="entry name" value="RZ-TYPE DOMAIN-CONTAINING PROTEIN"/>
    <property type="match status" value="1"/>
</dbReference>
<feature type="domain" description="RZ-type" evidence="25">
    <location>
        <begin position="4737"/>
        <end position="4811"/>
    </location>
</feature>
<evidence type="ECO:0000259" key="25">
    <source>
        <dbReference type="PROSITE" id="PS51981"/>
    </source>
</evidence>
<evidence type="ECO:0000256" key="4">
    <source>
        <dbReference type="ARBA" id="ARBA00004906"/>
    </source>
</evidence>
<keyword evidence="19" id="KW-0443">Lipid metabolism</keyword>
<dbReference type="Pfam" id="PF20173">
    <property type="entry name" value="ZnF_RZ-type"/>
    <property type="match status" value="1"/>
</dbReference>
<feature type="compositionally biased region" description="Basic and acidic residues" evidence="23">
    <location>
        <begin position="143"/>
        <end position="153"/>
    </location>
</feature>
<evidence type="ECO:0000256" key="20">
    <source>
        <dbReference type="ARBA" id="ARBA00023268"/>
    </source>
</evidence>
<evidence type="ECO:0000256" key="10">
    <source>
        <dbReference type="ARBA" id="ARBA00022679"/>
    </source>
</evidence>
<sequence length="5459" mass="623416">MFCPDCGNQVERSYNFCPKCGFKLSDLTQKRAENVTISTHKSSATAEEKNQKTDQDQDPKDEQEKTVKTKGQSTSNEPEPASDGVSSQDRSDNSACQATLEREATPFVDKEDSLIASSSDGTSQPCSVAVFSLNLPPTTPKPATEEIKVHPDGSTEDSPDSVQNTANRPTDTTCAALFDNASSQAPAQTTGSVSSEPSDQTSQECDKKEDDETQNLTDGKNDTFHGHSTNNDLEPASDGASSQDRTDNSACQATLEREATPFVDREDSLIASSSEGTSQPCSLAVFSSNLPTTTSTLATEEKEVHPDGSTEESPDSVHNTANRPTDIPCAALFYNVSSQAPAQTTGSVSSEPSDQTSQECDKKEDDETQNLTDGKNDTFQGQSSSNDLEPASDGASSQDRSDNSASQATLERRATPFATKKNSPIASSSEVTTQLNFSVLEGLDSSSPATELKPEAPNISTKNSLTTVQVAANKQSENPFGQLSNSSSLQATTGETSSAVPETSEQRPEDCDNMVGQSAFEQENGEKVLFDRQNLLKRGNENHNKTKQQTIDKQNGETEDQAAREPATSHPLSKGTSQKTEVQSFKAFLCLPGMDQTPVGHQERLSVQYPAYSFRVLYILKPLVFSQAFKTESKEKTQTHLAEGHDQSPGNRVLGKYTSPIPSCPPNQACDVELGVAVAAKDFKTPSKLQAAQISSSSQDMYVYFHAVTPKDWGSDDKIYLMSGKLFGQWERGIEMSISRKIEGNRYLVEGQVLIPKNLIHERIPYKYAFMHSKHGFKTMYEAIYQKDGHEYINRCLSIRKELLTHEGEWHQYDDVIHPELKTNYWQGQFSTKEIVIQGRNLAGSVMLNTIFELLTTWDQINVDNFFVLLHQFFHTYSSPVLHDGEEKQWGLPYGIDQVKTLLKNALRKDKECFLSPLHFGVVRLLIYNKYLIEDMKEQLSSLCDLLCLTWKPQHHFKDFWKKFAQALSDKDRIAGAVEMLCKNAKEHGVEKWFLVIPLIHLLRGESEPFEPVPPNLKPQFDPWTGLKGSKGTNVYRGSSSRRNFIEILERHAYLMDIDQLLFRSWMPLLDLNELKSFAQNVQVGVLDILLYLRFSVKSGMTPSNYTAFKELASYLINRLCNRNESFDELQGECCLKIAGSLLGDISHQATDPQHCDVPLKFLDLFCLIAKRNNHTGSQSAERIHEELFWDILERMREWQKDTFRQKLLTAWTRCSVPHEIQVWEKLLSLLFHHEKHTNSWRMAFTEDFEGKLKREKPVDQIGVYSNKIKELRETCPQLCSIMEKCALEAITVICQDKSGRAVHDLLKKHDITKFGRLMSVVVLETWPKDANGHYTKEEILVFEYLLRWPMIKAVFCVAGQEARLIDRLSDEAQNIMSLASSAFKSVTQKFLSGEIQMKVLSHIFQNQQKFVDLLKLDGLCDDGRCRDDRNIKDLLKCRKDEAETIQREKELVKSLIHICEELPQHVRVNFEGLDEKLRQDIEMMNLNELMEVQTLEQTSHTAEVTYFNLCGITRQMAAELEAIKDSVIFKMCWKNQVEDLSQEQGDTEESEDLSEGGKVYTLDMVYSKIFKSCYNKYKALYEGLKSGELPLEEIDSILEDFDGRSEDLPRDLGMMCRTDPSDKKQWIEKRVHQIEQYRDLHLAMDSAQFIMAIRNSVCPKGDFHLIEELLQMTQTDFKKNGLNCMNDSFIKAKTMMTDITGDHKQCLEELSLSLEFVQWVKKELKDINELKVFTDLASIYAGENDMEVDRVACFHDAVLGYSSLLYGLNEDSDFTAFSGCLSKLWKALENDKEIPRKLRDTARHLVWLKTVRESHGSVEFSSLMLASSINEKGVYIIKAQNEKRLILETSLMLQIEDGDGENMRCSYEDLKELQNKLMLMSGRGEQNQSKVDCFVEVFDNVQRLASVFVDLYSAGNPLFKCWEAKIYCQAQSDPCISMEIQFCKTLRHIQVRGDLIEQLAALSQKMESFLEDWQNFMDKQRSDYYYLNFFTAEQLFYLCSAVTKTNVDAEIEAKALMMFSFIKPDCTTSGVWRTWKKFHDQFEPGKRMNEGIPFKSRFWHPDTDNGHFSTASVIHSTAGGPADSAVQSAGLKELEEFWIGYIENEEIFFHDLLDIRSLGCLLKMMTATEDQVEIEPEQFLLSETKDKSLRRSLPKGLYQNQPNLIICPHDDVLTSSICLYMTSEYEPLPSYDEVLLCTPTTSLEQVELFLRRCLTPGGIGQKIYAMLRADQLTYDVSCAMEKCYQKLQSLLKHDFRLVIFCSSEREHTYIPTAFSQYKRDFVPQESLEKMQKYLSRHYTVSSECKNALFKGDLSGGIVASQRAGVGKSLYVQRLYEKLEKSVQQGSALKKCIRVTEHEVNEHKVLRSLYDTPEQRDVMVFHFDITSTVQKGLKEFLFKLLFLRYLMDSEGQMWRCSHEHLYIVELLESSTNHQPSYAFKSGQKENFAVSDIFPKVNCHSPKEVMALEMRREENAGKSDEPLMDDTFFMSEVYQRPYQYLSRFHNKSNLDNFTYHGVEGTHGECLQMLLFYCGIPDPSWAEIRNFVWFLNLQLQDCENSDFCKFELVGDTLQGFKNFVVEFMILMSKDFATPSLCITDQSPGRSQIDLSSLNEQDLAPFLIRKRWESEPHPYIFFNDDHMSMTFIGFHLQLNDQRGVDAINPLTREVIKRNIMTKELFTGLKLQRVPFNQDFDQLSRADKIEHLCSVLGIKWPTDPDETYELTTDNILKMMAIHMRFRCGIPVVVMGETGCGKTRLVKFMCDLRKCAAEAENMKLVKVHGGTTSDMIHEKVREAETLARFNKENHAFHTVLFFDEANTTDAISSIKEIICDNTVEGQPLCSQTGLQVVAACNPYRKHTDKMIDRLEASGLGYRVRAEETEDRLGSIPIRQLVYRVHALPPSMIPLVWDFGQLNDSTEQVYIEQMVQRETKANLIEERGVPTITNVLSLSQKFMRERKDECSFVSLRDVERCMQVFVWFYKEHPTFAKELKEFVQKQNQRTQNKISFPPADDRVIWSLLMATGVCYQACLENKKPYLQTVSKGLPHGYNTGRILKEIQLMQDLLLSGVPVGRTIAKNEALKENVFMMVICVELRIPLFIVGKPGSSKSLSKTLVADAMQGQTSHSELYKRLKQIHLVSFQCSPHSSPEGIINTFKQCARFQENKKLDEYISVVVLDEIGLAEDSCKMPLKTLHPLLEEGCVDDEPQPHKRVGFIGISNWALDPAKMNRGIFVSRGDPDQEELIKTAKGICASNKNILSKIDVLFQPFARAYMTICKEGRGFFGLRDFYSFIKKIFSFAKDRNEKPTADEITEAVLRNFSGKDNVDVIGIFSKELRDEFANASSSTSDLVNEITSPAHHGDESRYLLILTKNYAALQILEQAFISHQIHPEIIFGSSFPRDQEYTQICRNINRVKICMETGQTVVLLNLQNLYESLYDALNQYYVTLGDQKYVDLGLGTHRVKCRVHKNFRLIVIEEKEVVYEQFPIPLINRLEKHYLDINTVLSDEQKSIVRKLQGWVDDFVFTSGQHNTKQYVPSDVFVGYHSDTCSSVVLQVTGSDRTETDAQTILDRAKGILLNCATPDSIIRLEKSRLPVEEREHLIKEYAKENMHSSLGDYIIYHKKQLEECHFFSTEVTTFSRLLTAADTHSLQKKLKLDNIHLLSLQQFDTEYSFLKKIRECLGSTTADKVLIIQRDFEEDARKRNVFSSAKYAFINEVNKWASTDNAKPLVYFITKLPRIEGGTSYIGFQGGPWRSVHIDDLRRTNKFAADVDSLQKVCISEIFEDPPEAMETEDHAQNDDPTILEEYFDVTNLIRSCVQGAVSMLRDATDNSELSTKRVENLLTLLDESQTQGLFTSILRRRIHSLLKEYETNTPNPKSWVLREASNISALQEGGTFLHTLWRKVQAVVTPLLANVVSIIDRDCNLDLLLTGCNDIKNLWLKIFESKEMLPVPYERMESNSSVTVQSHITSGSTMCCCMPFSWWIKDFMDGLMMQASRHDDHSRGQMLELFSSTPLGRYMNENVNEKMKEEFFQRYLQDFVSMTFKRGSDEELQLMRQALTSCVDEVRRQMREERELSLPLVHFAHHSFQSRLQNLSRMLAIQPDIVTPLTRNQHTKPCPEMVLDVYAAQACVEHLENLKLDTDALCKDWLRQVKRLQASLEMICSQQHSKQYGQRCNERLHLVRNGWKRIYILSLFVEHLLLNFHTNENQLRELVQKHVQTLSRVLEENSDVKSVGPFEEVIKILMSCKQGASNQIFKFGLMCGVCIREPQDPVGLPCHHIFCSACIRQSLEVGQASCPMCRQELPDDFQPHISEEIRASVKKNSDLRQRCNRFFIDLLSAVCFKENTPPTKGVINHLLSFLMVETEHRQTQTKDLSPFDESPDKNPVVRSVILKLLLKFSFEDVEEYLQQHLSYVEDSRFVVEEDKAELYALYINCLEDSLWEKMPQDGCKAKELMLFTRGETTFLDFFLSDVTPMPEKVSVQHLQYIARLRLCLTFAASLIGDHLSENDVPDGADDFLDMVVKLCENSGNDWYRVYLIRKLSERQGVEVVQTLVKQQKFSWLFPAEIHQQNQDGGQMDQYLVYGEEYKAVRDAVAKAVVDGEVEQIEEVCEGCTAPPRNRTLFILLALFREVSTLYRSANTSLHPTTERCQEFEEFIQGSSYLHQKEVRNFASALVHNTLGALTLSPEQSVTDNAVIELTIHLAAVLLTGNQPLVMPLKQLGLSPENMQRAFIPTMPDDMLAVAQTVIQQNYGRLSWYVCPNNHPCFVDECGLPMQRGECPDCGLEVGGENHKALPGFRCIQVQQDQTRRGHILGDPERRNNPDALDTKNMSLAAFTLVRLVTHLAMLLGASEKPQHFQNIIQPPVEDSCQFLRLHTLKDLEQLSQTLGGGADDTAATVHLVLRSLQELEPAGYSGTDPYLTNKASRNHWETTVAEEIMTPKLRDLDGLLQQAKESIRTDSRVSSNFIMRTTFSDDCSFLKSLAQGSQVHSSAVWSCRTRLSLPRLMHIVEQYDQKEELPLLWRFLQKEIEFRQIKHLPVILILQKVLVKKFQNASDQIVGSIRDFIEKQRGSKAWYEKHIKTFLTTWNLLRVSVKSNEMKIPEEFCSEDLNLDSDLQYLLPRRQGPGLCATGLVSYLVALQNELVNAVDNQTGEDSSCYRVGLAELTGHHVISYEVDKDLLPLVLSNCQYSLERGHETISNYDLPRIQQQILTRFLQGKPLITREGIPTLAGTQERNYETIFKTVKGKVRQDALLALTRTAVSRELESYSEVCEALRIVELLLGFLSMAGSDPMMSLVTYLQDILKMADHIDQNILQALKRCHLRHCVSLWQLLFSLKSEHMLLLKKEPFSECPTEYHEALGEEDKIKLKGFLSRRNMDQWLLEMHEFLLLSLSRPRAAEDYKPEWSVKDTVAAYMERKEVEVPLYIEENFPENLQLSQIVETWKYCVTAKRELMEK</sequence>
<feature type="compositionally biased region" description="Polar residues" evidence="23">
    <location>
        <begin position="84"/>
        <end position="97"/>
    </location>
</feature>
<dbReference type="PANTHER" id="PTHR22605:SF18">
    <property type="entry name" value="E3 UBIQUITIN-PROTEIN LIGASE RNF213-ALPHA"/>
    <property type="match status" value="1"/>
</dbReference>
<dbReference type="PROSITE" id="PS00518">
    <property type="entry name" value="ZF_RING_1"/>
    <property type="match status" value="1"/>
</dbReference>
<dbReference type="InterPro" id="IPR003593">
    <property type="entry name" value="AAA+_ATPase"/>
</dbReference>
<comment type="catalytic activity">
    <reaction evidence="21">
        <text>ATP + H2O = ADP + phosphate + H(+)</text>
        <dbReference type="Rhea" id="RHEA:13065"/>
        <dbReference type="ChEBI" id="CHEBI:15377"/>
        <dbReference type="ChEBI" id="CHEBI:15378"/>
        <dbReference type="ChEBI" id="CHEBI:30616"/>
        <dbReference type="ChEBI" id="CHEBI:43474"/>
        <dbReference type="ChEBI" id="CHEBI:456216"/>
    </reaction>
    <physiologicalReaction direction="left-to-right" evidence="21">
        <dbReference type="Rhea" id="RHEA:13066"/>
    </physiologicalReaction>
</comment>
<keyword evidence="7" id="KW-0963">Cytoplasm</keyword>
<reference evidence="26" key="1">
    <citation type="submission" date="2023-08" db="EMBL/GenBank/DDBJ databases">
        <authorList>
            <person name="Alioto T."/>
            <person name="Alioto T."/>
            <person name="Gomez Garrido J."/>
        </authorList>
    </citation>
    <scope>NUCLEOTIDE SEQUENCE</scope>
</reference>
<evidence type="ECO:0000256" key="3">
    <source>
        <dbReference type="ARBA" id="ARBA00004514"/>
    </source>
</evidence>
<evidence type="ECO:0000256" key="1">
    <source>
        <dbReference type="ARBA" id="ARBA00000900"/>
    </source>
</evidence>
<feature type="compositionally biased region" description="Polar residues" evidence="23">
    <location>
        <begin position="35"/>
        <end position="45"/>
    </location>
</feature>
<dbReference type="GO" id="GO:0002376">
    <property type="term" value="P:immune system process"/>
    <property type="evidence" value="ECO:0007669"/>
    <property type="project" value="UniProtKB-KW"/>
</dbReference>
<feature type="compositionally biased region" description="Polar residues" evidence="23">
    <location>
        <begin position="369"/>
        <end position="387"/>
    </location>
</feature>
<feature type="compositionally biased region" description="Polar residues" evidence="23">
    <location>
        <begin position="420"/>
        <end position="437"/>
    </location>
</feature>
<dbReference type="GO" id="GO:0005829">
    <property type="term" value="C:cytosol"/>
    <property type="evidence" value="ECO:0007669"/>
    <property type="project" value="UniProtKB-SubCell"/>
</dbReference>
<dbReference type="PROSITE" id="PS51981">
    <property type="entry name" value="ZF_RZ"/>
    <property type="match status" value="1"/>
</dbReference>
<dbReference type="Proteomes" id="UP001178508">
    <property type="component" value="Chromosome 7"/>
</dbReference>
<comment type="catalytic activity">
    <reaction evidence="1">
        <text>S-ubiquitinyl-[E2 ubiquitin-conjugating enzyme]-L-cysteine + [acceptor protein]-L-lysine = [E2 ubiquitin-conjugating enzyme]-L-cysteine + N(6)-ubiquitinyl-[acceptor protein]-L-lysine.</text>
        <dbReference type="EC" id="2.3.2.27"/>
    </reaction>
</comment>
<evidence type="ECO:0000256" key="8">
    <source>
        <dbReference type="ARBA" id="ARBA00022657"/>
    </source>
</evidence>
<keyword evidence="12" id="KW-0547">Nucleotide-binding</keyword>
<dbReference type="GO" id="GO:0016020">
    <property type="term" value="C:membrane"/>
    <property type="evidence" value="ECO:0007669"/>
    <property type="project" value="TreeGrafter"/>
</dbReference>
<dbReference type="SMART" id="SM00382">
    <property type="entry name" value="AAA"/>
    <property type="match status" value="2"/>
</dbReference>
<feature type="compositionally biased region" description="Polar residues" evidence="23">
    <location>
        <begin position="340"/>
        <end position="358"/>
    </location>
</feature>
<keyword evidence="16" id="KW-0862">Zinc</keyword>
<gene>
    <name evidence="26" type="ORF">XNOV1_A004815</name>
</gene>
<keyword evidence="17" id="KW-0067">ATP-binding</keyword>
<dbReference type="GO" id="GO:2000051">
    <property type="term" value="P:negative regulation of non-canonical Wnt signaling pathway"/>
    <property type="evidence" value="ECO:0007669"/>
    <property type="project" value="TreeGrafter"/>
</dbReference>
<evidence type="ECO:0000256" key="16">
    <source>
        <dbReference type="ARBA" id="ARBA00022833"/>
    </source>
</evidence>
<dbReference type="SUPFAM" id="SSF57850">
    <property type="entry name" value="RING/U-box"/>
    <property type="match status" value="1"/>
</dbReference>
<feature type="compositionally biased region" description="Basic and acidic residues" evidence="23">
    <location>
        <begin position="46"/>
        <end position="67"/>
    </location>
</feature>
<evidence type="ECO:0000256" key="11">
    <source>
        <dbReference type="ARBA" id="ARBA00022723"/>
    </source>
</evidence>
<accession>A0AAV1FI56</accession>
<evidence type="ECO:0000256" key="17">
    <source>
        <dbReference type="ARBA" id="ARBA00022840"/>
    </source>
</evidence>
<keyword evidence="27" id="KW-1185">Reference proteome</keyword>
<keyword evidence="13 22" id="KW-0863">Zinc-finger</keyword>
<feature type="compositionally biased region" description="Polar residues" evidence="23">
    <location>
        <begin position="394"/>
        <end position="409"/>
    </location>
</feature>
<feature type="region of interest" description="Disordered" evidence="23">
    <location>
        <begin position="340"/>
        <end position="512"/>
    </location>
</feature>
<dbReference type="EC" id="2.3.2.27" evidence="6"/>
<keyword evidence="18" id="KW-0391">Immunity</keyword>
<dbReference type="InterPro" id="IPR018957">
    <property type="entry name" value="Znf_C3HC4_RING-type"/>
</dbReference>
<dbReference type="InterPro" id="IPR017907">
    <property type="entry name" value="Znf_RING_CS"/>
</dbReference>
<keyword evidence="15" id="KW-0378">Hydrolase</keyword>
<evidence type="ECO:0000256" key="23">
    <source>
        <dbReference type="SAM" id="MobiDB-lite"/>
    </source>
</evidence>
<evidence type="ECO:0000313" key="27">
    <source>
        <dbReference type="Proteomes" id="UP001178508"/>
    </source>
</evidence>
<dbReference type="GO" id="GO:0005811">
    <property type="term" value="C:lipid droplet"/>
    <property type="evidence" value="ECO:0007669"/>
    <property type="project" value="UniProtKB-SubCell"/>
</dbReference>
<evidence type="ECO:0000256" key="15">
    <source>
        <dbReference type="ARBA" id="ARBA00022801"/>
    </source>
</evidence>
<feature type="region of interest" description="Disordered" evidence="23">
    <location>
        <begin position="34"/>
        <end position="324"/>
    </location>
</feature>
<keyword evidence="20" id="KW-0511">Multifunctional enzyme</keyword>
<comment type="pathway">
    <text evidence="4">Protein modification; protein ubiquitination.</text>
</comment>
<evidence type="ECO:0000256" key="18">
    <source>
        <dbReference type="ARBA" id="ARBA00022859"/>
    </source>
</evidence>
<dbReference type="GO" id="GO:0002040">
    <property type="term" value="P:sprouting angiogenesis"/>
    <property type="evidence" value="ECO:0007669"/>
    <property type="project" value="TreeGrafter"/>
</dbReference>
<dbReference type="SUPFAM" id="SSF52540">
    <property type="entry name" value="P-loop containing nucleoside triphosphate hydrolases"/>
    <property type="match status" value="2"/>
</dbReference>
<dbReference type="SMART" id="SM00184">
    <property type="entry name" value="RING"/>
    <property type="match status" value="1"/>
</dbReference>
<dbReference type="FunFam" id="3.40.50.300:FF:000804">
    <property type="entry name" value="E3 ubiquitin-protein ligase RNF213"/>
    <property type="match status" value="1"/>
</dbReference>
<evidence type="ECO:0000256" key="22">
    <source>
        <dbReference type="PROSITE-ProRule" id="PRU00175"/>
    </source>
</evidence>
<feature type="compositionally biased region" description="Basic and acidic residues" evidence="23">
    <location>
        <begin position="299"/>
        <end position="308"/>
    </location>
</feature>
<feature type="compositionally biased region" description="Basic and acidic residues" evidence="23">
    <location>
        <begin position="255"/>
        <end position="268"/>
    </location>
</feature>
<feature type="compositionally biased region" description="Polar residues" evidence="23">
    <location>
        <begin position="180"/>
        <end position="203"/>
    </location>
</feature>
<evidence type="ECO:0000256" key="14">
    <source>
        <dbReference type="ARBA" id="ARBA00022786"/>
    </source>
</evidence>
<feature type="region of interest" description="Disordered" evidence="23">
    <location>
        <begin position="537"/>
        <end position="579"/>
    </location>
</feature>
<dbReference type="GO" id="GO:0005524">
    <property type="term" value="F:ATP binding"/>
    <property type="evidence" value="ECO:0007669"/>
    <property type="project" value="UniProtKB-KW"/>
</dbReference>
<dbReference type="InterPro" id="IPR027417">
    <property type="entry name" value="P-loop_NTPase"/>
</dbReference>
<evidence type="ECO:0000256" key="12">
    <source>
        <dbReference type="ARBA" id="ARBA00022741"/>
    </source>
</evidence>
<feature type="compositionally biased region" description="Polar residues" evidence="23">
    <location>
        <begin position="458"/>
        <end position="503"/>
    </location>
</feature>
<evidence type="ECO:0000256" key="5">
    <source>
        <dbReference type="ARBA" id="ARBA00006914"/>
    </source>
</evidence>
<evidence type="ECO:0000256" key="2">
    <source>
        <dbReference type="ARBA" id="ARBA00004502"/>
    </source>
</evidence>
<feature type="compositionally biased region" description="Polar residues" evidence="23">
    <location>
        <begin position="270"/>
        <end position="298"/>
    </location>
</feature>
<dbReference type="GO" id="GO:0005730">
    <property type="term" value="C:nucleolus"/>
    <property type="evidence" value="ECO:0007669"/>
    <property type="project" value="TreeGrafter"/>
</dbReference>
<dbReference type="GO" id="GO:0008270">
    <property type="term" value="F:zinc ion binding"/>
    <property type="evidence" value="ECO:0007669"/>
    <property type="project" value="UniProtKB-KW"/>
</dbReference>
<dbReference type="GO" id="GO:0061630">
    <property type="term" value="F:ubiquitin protein ligase activity"/>
    <property type="evidence" value="ECO:0007669"/>
    <property type="project" value="UniProtKB-EC"/>
</dbReference>
<dbReference type="Gene3D" id="3.30.40.10">
    <property type="entry name" value="Zinc/RING finger domain, C3HC4 (zinc finger)"/>
    <property type="match status" value="1"/>
</dbReference>
<dbReference type="InterPro" id="IPR001841">
    <property type="entry name" value="Znf_RING"/>
</dbReference>
<feature type="compositionally biased region" description="Polar residues" evidence="23">
    <location>
        <begin position="160"/>
        <end position="173"/>
    </location>
</feature>
<evidence type="ECO:0000256" key="9">
    <source>
        <dbReference type="ARBA" id="ARBA00022677"/>
    </source>
</evidence>
<dbReference type="PROSITE" id="PS50089">
    <property type="entry name" value="ZF_RING_2"/>
    <property type="match status" value="1"/>
</dbReference>
<name>A0AAV1FI56_XYRNO</name>
<feature type="domain" description="RING-type" evidence="24">
    <location>
        <begin position="4262"/>
        <end position="4301"/>
    </location>
</feature>
<evidence type="ECO:0000256" key="19">
    <source>
        <dbReference type="ARBA" id="ARBA00023098"/>
    </source>
</evidence>
<dbReference type="GO" id="GO:0016887">
    <property type="term" value="F:ATP hydrolysis activity"/>
    <property type="evidence" value="ECO:0007669"/>
    <property type="project" value="InterPro"/>
</dbReference>
<evidence type="ECO:0000256" key="21">
    <source>
        <dbReference type="ARBA" id="ARBA00048778"/>
    </source>
</evidence>
<comment type="subcellular location">
    <subcellularLocation>
        <location evidence="3">Cytoplasm</location>
        <location evidence="3">Cytosol</location>
    </subcellularLocation>
    <subcellularLocation>
        <location evidence="2">Lipid droplet</location>
    </subcellularLocation>
</comment>
<evidence type="ECO:0000313" key="26">
    <source>
        <dbReference type="EMBL" id="CAJ1060882.1"/>
    </source>
</evidence>
<dbReference type="GO" id="GO:0006511">
    <property type="term" value="P:ubiquitin-dependent protein catabolic process"/>
    <property type="evidence" value="ECO:0007669"/>
    <property type="project" value="TreeGrafter"/>
</dbReference>
<comment type="similarity">
    <text evidence="5">Belongs to the AAA ATPase family.</text>
</comment>